<evidence type="ECO:0000313" key="1">
    <source>
        <dbReference type="EMBL" id="ORY74950.1"/>
    </source>
</evidence>
<reference evidence="1 2" key="1">
    <citation type="submission" date="2016-08" db="EMBL/GenBank/DDBJ databases">
        <title>A Parts List for Fungal Cellulosomes Revealed by Comparative Genomics.</title>
        <authorList>
            <consortium name="DOE Joint Genome Institute"/>
            <person name="Haitjema C.H."/>
            <person name="Gilmore S.P."/>
            <person name="Henske J.K."/>
            <person name="Solomon K.V."/>
            <person name="De Groot R."/>
            <person name="Kuo A."/>
            <person name="Mondo S.J."/>
            <person name="Salamov A.A."/>
            <person name="Labutti K."/>
            <person name="Zhao Z."/>
            <person name="Chiniquy J."/>
            <person name="Barry K."/>
            <person name="Brewer H.M."/>
            <person name="Purvine S.O."/>
            <person name="Wright A.T."/>
            <person name="Boxma B."/>
            <person name="Van Alen T."/>
            <person name="Hackstein J.H."/>
            <person name="Baker S.E."/>
            <person name="Grigoriev I.V."/>
            <person name="O'Malley M.A."/>
        </authorList>
    </citation>
    <scope>NUCLEOTIDE SEQUENCE [LARGE SCALE GENOMIC DNA]</scope>
    <source>
        <strain evidence="1 2">G1</strain>
    </source>
</reference>
<comment type="caution">
    <text evidence="1">The sequence shown here is derived from an EMBL/GenBank/DDBJ whole genome shotgun (WGS) entry which is preliminary data.</text>
</comment>
<gene>
    <name evidence="1" type="ORF">LY90DRAFT_666081</name>
</gene>
<accession>A0A1Y2ETR0</accession>
<sequence>MYREGDDQQLLEGLNATENSFRLFKNTFGWTSYKYKAVTNRNREAGRLGIENFEENIDKVMLFCPEINSIELNDNGKILTINRGDVINLSDECQKIEFHINNNDISQKKIFLYNKVEEFNEKLTERFNRERNIRIHCAIELDKFNNNINNSFSPSLFCSLPLVGSEDHELPFIINSPDFEPDSERQSIFLNNNIDKKKQEKYPILE</sequence>
<evidence type="ECO:0000313" key="2">
    <source>
        <dbReference type="Proteomes" id="UP000193920"/>
    </source>
</evidence>
<dbReference type="Proteomes" id="UP000193920">
    <property type="component" value="Unassembled WGS sequence"/>
</dbReference>
<dbReference type="AlphaFoldDB" id="A0A1Y2ETR0"/>
<dbReference type="OrthoDB" id="2154305at2759"/>
<keyword evidence="2" id="KW-1185">Reference proteome</keyword>
<proteinExistence type="predicted"/>
<name>A0A1Y2ETR0_9FUNG</name>
<organism evidence="1 2">
    <name type="scientific">Neocallimastix californiae</name>
    <dbReference type="NCBI Taxonomy" id="1754190"/>
    <lineage>
        <taxon>Eukaryota</taxon>
        <taxon>Fungi</taxon>
        <taxon>Fungi incertae sedis</taxon>
        <taxon>Chytridiomycota</taxon>
        <taxon>Chytridiomycota incertae sedis</taxon>
        <taxon>Neocallimastigomycetes</taxon>
        <taxon>Neocallimastigales</taxon>
        <taxon>Neocallimastigaceae</taxon>
        <taxon>Neocallimastix</taxon>
    </lineage>
</organism>
<protein>
    <submittedName>
        <fullName evidence="1">Uncharacterized protein</fullName>
    </submittedName>
</protein>
<dbReference type="EMBL" id="MCOG01000027">
    <property type="protein sequence ID" value="ORY74950.1"/>
    <property type="molecule type" value="Genomic_DNA"/>
</dbReference>